<evidence type="ECO:0000313" key="1">
    <source>
        <dbReference type="EMBL" id="CEM61367.1"/>
    </source>
</evidence>
<keyword evidence="2" id="KW-1185">Reference proteome</keyword>
<dbReference type="OrthoDB" id="9794671at2"/>
<evidence type="ECO:0000313" key="2">
    <source>
        <dbReference type="Proteomes" id="UP000042527"/>
    </source>
</evidence>
<dbReference type="EMBL" id="CDNC01000010">
    <property type="protein sequence ID" value="CEM61367.1"/>
    <property type="molecule type" value="Genomic_DNA"/>
</dbReference>
<gene>
    <name evidence="1" type="ORF">TPHV1_180032</name>
</gene>
<name>A0A0B7GUY0_TREPH</name>
<sequence>MENSAWDEAVFCFEQAYKNEKNNKTKIYYALTRLAAISTKPETVSFIRNRLGIEAYPNRLNALINLDWFKDIDREYKSSFPVDKDKAAFTEYTSGSYDDNYVRVNAHVKAHGGDTAGKQTANSWKVYTWGITDEEGNKTDGWFDYDDKASYEALLKLDPKERRGWHDFNSVTLVIDNFADDGAYMVPFDGFSEGSIPAATKKYSRGAGVQTWYKYKAVYTEYLPEVKVIADWYKDMRPLMKLPAIIVERYANSADSLIDEVYGLIFGKEFEEAVKVLKSLDDTPVDIPSKLIKLLHLEEHLGEDGFSIQSAQIKGVVGGLLVARGGMEFVQSYQFTTDLSFLKANWENREFNTQIKDKLKTYSKAMDPLANGFLTTRNAYKMRAAKEDFVAGLDLLVAMYDSFLSDSNMPQDAKDKVEKDYGYIKGLVQSTRDAIKNGGTVDMLQGENNYLQTEFTEFTINMGTLFTPGALKIENLFELDGNKPKISTSKRNRPCITFTLPNDIVELKDKNGNVFKDIQIDIGDFADTLKEFYKNK</sequence>
<dbReference type="Proteomes" id="UP000042527">
    <property type="component" value="Unassembled WGS sequence"/>
</dbReference>
<reference evidence="2" key="1">
    <citation type="submission" date="2015-01" db="EMBL/GenBank/DDBJ databases">
        <authorList>
            <person name="Manzoor Shahid"/>
            <person name="Zubair Saima"/>
        </authorList>
    </citation>
    <scope>NUCLEOTIDE SEQUENCE [LARGE SCALE GENOMIC DNA]</scope>
    <source>
        <strain evidence="2">V1</strain>
    </source>
</reference>
<proteinExistence type="predicted"/>
<dbReference type="AlphaFoldDB" id="A0A0B7GUY0"/>
<organism evidence="1 2">
    <name type="scientific">Treponema phagedenis</name>
    <dbReference type="NCBI Taxonomy" id="162"/>
    <lineage>
        <taxon>Bacteria</taxon>
        <taxon>Pseudomonadati</taxon>
        <taxon>Spirochaetota</taxon>
        <taxon>Spirochaetia</taxon>
        <taxon>Spirochaetales</taxon>
        <taxon>Treponemataceae</taxon>
        <taxon>Treponema</taxon>
    </lineage>
</organism>
<dbReference type="RefSeq" id="WP_044634503.1">
    <property type="nucleotide sequence ID" value="NZ_CDNC01000010.1"/>
</dbReference>
<accession>A0A0B7GUY0</accession>
<protein>
    <submittedName>
        <fullName evidence="1">Uncharacterized protein</fullName>
    </submittedName>
</protein>